<gene>
    <name evidence="7" type="primary">NCAS0A06030</name>
    <name evidence="7" type="ordered locus">NCAS_0A06030</name>
</gene>
<dbReference type="EMBL" id="HE576752">
    <property type="protein sequence ID" value="CCC67161.1"/>
    <property type="molecule type" value="Genomic_DNA"/>
</dbReference>
<evidence type="ECO:0000256" key="2">
    <source>
        <dbReference type="ARBA" id="ARBA00007322"/>
    </source>
</evidence>
<dbReference type="GO" id="GO:0016020">
    <property type="term" value="C:membrane"/>
    <property type="evidence" value="ECO:0007669"/>
    <property type="project" value="UniProtKB-SubCell"/>
</dbReference>
<protein>
    <recommendedName>
        <fullName evidence="9">Pore membrane protein of 33 kDa</fullName>
    </recommendedName>
</protein>
<dbReference type="GO" id="GO:0005783">
    <property type="term" value="C:endoplasmic reticulum"/>
    <property type="evidence" value="ECO:0007669"/>
    <property type="project" value="EnsemblFungi"/>
</dbReference>
<dbReference type="GeneID" id="96900642"/>
<reference key="2">
    <citation type="submission" date="2011-08" db="EMBL/GenBank/DDBJ databases">
        <title>Genome sequence of Naumovozyma castellii.</title>
        <authorList>
            <person name="Gordon J.L."/>
            <person name="Armisen D."/>
            <person name="Proux-Wera E."/>
            <person name="OhEigeartaigh S.S."/>
            <person name="Byrne K.P."/>
            <person name="Wolfe K.H."/>
        </authorList>
    </citation>
    <scope>NUCLEOTIDE SEQUENCE</scope>
    <source>
        <strain>Type strain:CBS 4309</strain>
    </source>
</reference>
<feature type="transmembrane region" description="Helical" evidence="6">
    <location>
        <begin position="39"/>
        <end position="59"/>
    </location>
</feature>
<comment type="similarity">
    <text evidence="2">Belongs to the PER33/POM33 family.</text>
</comment>
<dbReference type="PANTHER" id="PTHR12703">
    <property type="entry name" value="TRANSMEMBRANE PROTEIN 33"/>
    <property type="match status" value="1"/>
</dbReference>
<keyword evidence="4 6" id="KW-1133">Transmembrane helix</keyword>
<dbReference type="KEGG" id="ncs:NCAS_0A06030"/>
<evidence type="ECO:0000313" key="7">
    <source>
        <dbReference type="EMBL" id="CCC67161.1"/>
    </source>
</evidence>
<evidence type="ECO:0008006" key="9">
    <source>
        <dbReference type="Google" id="ProtNLM"/>
    </source>
</evidence>
<feature type="transmembrane region" description="Helical" evidence="6">
    <location>
        <begin position="203"/>
        <end position="219"/>
    </location>
</feature>
<comment type="subcellular location">
    <subcellularLocation>
        <location evidence="1">Membrane</location>
        <topology evidence="1">Multi-pass membrane protein</topology>
    </subcellularLocation>
</comment>
<dbReference type="GO" id="GO:0071786">
    <property type="term" value="P:endoplasmic reticulum tubular network organization"/>
    <property type="evidence" value="ECO:0007669"/>
    <property type="project" value="TreeGrafter"/>
</dbReference>
<dbReference type="STRING" id="1064592.G0V6R5"/>
<evidence type="ECO:0000256" key="5">
    <source>
        <dbReference type="ARBA" id="ARBA00023136"/>
    </source>
</evidence>
<dbReference type="InterPro" id="IPR005344">
    <property type="entry name" value="TMEM33/Pom33"/>
</dbReference>
<dbReference type="OrthoDB" id="5581259at2759"/>
<dbReference type="InParanoid" id="G0V6R5"/>
<dbReference type="FunCoup" id="G0V6R5">
    <property type="interactions" value="188"/>
</dbReference>
<evidence type="ECO:0000256" key="4">
    <source>
        <dbReference type="ARBA" id="ARBA00022989"/>
    </source>
</evidence>
<feature type="transmembrane region" description="Helical" evidence="6">
    <location>
        <begin position="66"/>
        <end position="83"/>
    </location>
</feature>
<dbReference type="InterPro" id="IPR051645">
    <property type="entry name" value="PER33/POM33_regulator"/>
</dbReference>
<accession>G0V6R5</accession>
<dbReference type="GO" id="GO:0061024">
    <property type="term" value="P:membrane organization"/>
    <property type="evidence" value="ECO:0007669"/>
    <property type="project" value="TreeGrafter"/>
</dbReference>
<dbReference type="GO" id="GO:0005643">
    <property type="term" value="C:nuclear pore"/>
    <property type="evidence" value="ECO:0007669"/>
    <property type="project" value="EnsemblFungi"/>
</dbReference>
<dbReference type="PANTHER" id="PTHR12703:SF6">
    <property type="entry name" value="PORE MEMBRANE PROTEIN OF 33 KDA"/>
    <property type="match status" value="1"/>
</dbReference>
<dbReference type="RefSeq" id="XP_003673544.1">
    <property type="nucleotide sequence ID" value="XM_003673496.1"/>
</dbReference>
<reference evidence="7 8" key="1">
    <citation type="journal article" date="2011" name="Proc. Natl. Acad. Sci. U.S.A.">
        <title>Evolutionary erosion of yeast sex chromosomes by mating-type switching accidents.</title>
        <authorList>
            <person name="Gordon J.L."/>
            <person name="Armisen D."/>
            <person name="Proux-Wera E."/>
            <person name="Oheigeartaigh S.S."/>
            <person name="Byrne K.P."/>
            <person name="Wolfe K.H."/>
        </authorList>
    </citation>
    <scope>NUCLEOTIDE SEQUENCE [LARGE SCALE GENOMIC DNA]</scope>
    <source>
        <strain evidence="8">ATCC 76901 / BCRC 22586 / CBS 4309 / NBRC 1992 / NRRL Y-12630</strain>
    </source>
</reference>
<keyword evidence="8" id="KW-1185">Reference proteome</keyword>
<organism evidence="7 8">
    <name type="scientific">Naumovozyma castellii</name>
    <name type="common">Yeast</name>
    <name type="synonym">Saccharomyces castellii</name>
    <dbReference type="NCBI Taxonomy" id="27288"/>
    <lineage>
        <taxon>Eukaryota</taxon>
        <taxon>Fungi</taxon>
        <taxon>Dikarya</taxon>
        <taxon>Ascomycota</taxon>
        <taxon>Saccharomycotina</taxon>
        <taxon>Saccharomycetes</taxon>
        <taxon>Saccharomycetales</taxon>
        <taxon>Saccharomycetaceae</taxon>
        <taxon>Naumovozyma</taxon>
    </lineage>
</organism>
<evidence type="ECO:0000256" key="3">
    <source>
        <dbReference type="ARBA" id="ARBA00022692"/>
    </source>
</evidence>
<keyword evidence="3 6" id="KW-0812">Transmembrane</keyword>
<dbReference type="HOGENOM" id="CLU_065417_1_0_1"/>
<evidence type="ECO:0000313" key="8">
    <source>
        <dbReference type="Proteomes" id="UP000001640"/>
    </source>
</evidence>
<evidence type="ECO:0000256" key="1">
    <source>
        <dbReference type="ARBA" id="ARBA00004141"/>
    </source>
</evidence>
<dbReference type="Pfam" id="PF03661">
    <property type="entry name" value="TMEM33_Pom33"/>
    <property type="match status" value="1"/>
</dbReference>
<feature type="transmembrane region" description="Helical" evidence="6">
    <location>
        <begin position="176"/>
        <end position="197"/>
    </location>
</feature>
<keyword evidence="5 6" id="KW-0472">Membrane</keyword>
<dbReference type="AlphaFoldDB" id="G0V6R5"/>
<name>G0V6R5_NAUCA</name>
<dbReference type="GO" id="GO:0051664">
    <property type="term" value="P:nuclear pore localization"/>
    <property type="evidence" value="ECO:0007669"/>
    <property type="project" value="EnsemblFungi"/>
</dbReference>
<sequence length="280" mass="32353">MSSSSHNKATTKDEIAAKLNAAKNTPYRRLTKLAKTLQFYWFLGHGVTLFASLCYFLSFNPKLYRLAYLGVLQSFGIIIYQQYFLKHTKNASPALRVLQNEDILYFILASMWLLTPVFSLSLVPYILFSIFHYLTYLQNTLLPKVLTQTKDASGKIEENKIIGMIGRFNAKYNERCMFWVASTELLIEIILILRAIAFYRRSWIMFALFSLFIKIRYELSKYTKTAFAKWRVRMDGIISHPSVPPKIKEIYNLIKTKLIHLSGIPLTSARAATTEASKNQ</sequence>
<proteinExistence type="inferred from homology"/>
<feature type="transmembrane region" description="Helical" evidence="6">
    <location>
        <begin position="103"/>
        <end position="128"/>
    </location>
</feature>
<dbReference type="eggNOG" id="KOG4002">
    <property type="taxonomic scope" value="Eukaryota"/>
</dbReference>
<dbReference type="OMA" id="NVQYLIM"/>
<dbReference type="GO" id="GO:0006999">
    <property type="term" value="P:nuclear pore organization"/>
    <property type="evidence" value="ECO:0007669"/>
    <property type="project" value="EnsemblFungi"/>
</dbReference>
<evidence type="ECO:0000256" key="6">
    <source>
        <dbReference type="SAM" id="Phobius"/>
    </source>
</evidence>
<dbReference type="Proteomes" id="UP000001640">
    <property type="component" value="Chromosome 1"/>
</dbReference>